<evidence type="ECO:0000313" key="3">
    <source>
        <dbReference type="Proteomes" id="UP000501727"/>
    </source>
</evidence>
<evidence type="ECO:0008006" key="4">
    <source>
        <dbReference type="Google" id="ProtNLM"/>
    </source>
</evidence>
<dbReference type="Proteomes" id="UP000501727">
    <property type="component" value="Chromosome"/>
</dbReference>
<feature type="transmembrane region" description="Helical" evidence="1">
    <location>
        <begin position="79"/>
        <end position="97"/>
    </location>
</feature>
<feature type="transmembrane region" description="Helical" evidence="1">
    <location>
        <begin position="143"/>
        <end position="164"/>
    </location>
</feature>
<gene>
    <name evidence="2" type="ORF">ADCFC_19800</name>
</gene>
<name>A0A6F8SN82_9ACTN</name>
<dbReference type="GO" id="GO:0009390">
    <property type="term" value="C:dimethyl sulfoxide reductase complex"/>
    <property type="evidence" value="ECO:0007669"/>
    <property type="project" value="TreeGrafter"/>
</dbReference>
<feature type="transmembrane region" description="Helical" evidence="1">
    <location>
        <begin position="109"/>
        <end position="131"/>
    </location>
</feature>
<feature type="transmembrane region" description="Helical" evidence="1">
    <location>
        <begin position="184"/>
        <end position="204"/>
    </location>
</feature>
<dbReference type="GO" id="GO:0005886">
    <property type="term" value="C:plasma membrane"/>
    <property type="evidence" value="ECO:0007669"/>
    <property type="project" value="TreeGrafter"/>
</dbReference>
<feature type="transmembrane region" description="Helical" evidence="1">
    <location>
        <begin position="224"/>
        <end position="247"/>
    </location>
</feature>
<keyword evidence="1" id="KW-1133">Transmembrane helix</keyword>
<feature type="transmembrane region" description="Helical" evidence="1">
    <location>
        <begin position="259"/>
        <end position="281"/>
    </location>
</feature>
<dbReference type="PANTHER" id="PTHR38095:SF2">
    <property type="entry name" value="ANAEROBIC DIMETHYL SULFOXIDE REDUCTASE CHAIN C"/>
    <property type="match status" value="1"/>
</dbReference>
<organism evidence="2 3">
    <name type="scientific">Adlercreutzia hattorii</name>
    <dbReference type="NCBI Taxonomy" id="2707299"/>
    <lineage>
        <taxon>Bacteria</taxon>
        <taxon>Bacillati</taxon>
        <taxon>Actinomycetota</taxon>
        <taxon>Coriobacteriia</taxon>
        <taxon>Eggerthellales</taxon>
        <taxon>Eggerthellaceae</taxon>
        <taxon>Adlercreutzia</taxon>
    </lineage>
</organism>
<reference evidence="3" key="2">
    <citation type="submission" date="2020-03" db="EMBL/GenBank/DDBJ databases">
        <title>Complete Genome Sequence of Adlercreutzia sp. strain 8CFCBH1 Producing Equol, Isolated from Healthy Japanese Feces.</title>
        <authorList>
            <person name="Ogata Y."/>
            <person name="Sakamoto M."/>
            <person name="Ohkuma M."/>
            <person name="Hattori M."/>
            <person name="Suda W."/>
        </authorList>
    </citation>
    <scope>NUCLEOTIDE SEQUENCE [LARGE SCALE GENOMIC DNA]</scope>
    <source>
        <strain evidence="3">8CFCBH1</strain>
    </source>
</reference>
<keyword evidence="3" id="KW-1185">Reference proteome</keyword>
<evidence type="ECO:0000313" key="2">
    <source>
        <dbReference type="EMBL" id="BCA89483.1"/>
    </source>
</evidence>
<dbReference type="GO" id="GO:0019645">
    <property type="term" value="P:anaerobic electron transport chain"/>
    <property type="evidence" value="ECO:0007669"/>
    <property type="project" value="InterPro"/>
</dbReference>
<dbReference type="EMBL" id="AP022829">
    <property type="protein sequence ID" value="BCA89483.1"/>
    <property type="molecule type" value="Genomic_DNA"/>
</dbReference>
<feature type="transmembrane region" description="Helical" evidence="1">
    <location>
        <begin position="41"/>
        <end position="59"/>
    </location>
</feature>
<dbReference type="AlphaFoldDB" id="A0A6F8SN82"/>
<dbReference type="KEGG" id="ahat:ADCFC_21020"/>
<keyword evidence="1" id="KW-0812">Transmembrane</keyword>
<dbReference type="PANTHER" id="PTHR38095">
    <property type="entry name" value="ANAEROBIC DIMETHYL SULFOXIDE REDUCTASE CHAIN YNFH"/>
    <property type="match status" value="1"/>
</dbReference>
<dbReference type="InterPro" id="IPR007059">
    <property type="entry name" value="DmsC"/>
</dbReference>
<reference evidence="3" key="1">
    <citation type="journal article" date="2020" name="Microbiol. Resour. Announc.">
        <title>Complete Genome Sequence of Adlercreutzia sp. Strain 8CFCBH1, a Potent Producer of Equol, Isolated from Healthy Japanese Feces.</title>
        <authorList>
            <person name="Ogata Y."/>
            <person name="Sakamoto M."/>
            <person name="Ohkuma M."/>
            <person name="Hattori M."/>
            <person name="Suda W."/>
        </authorList>
    </citation>
    <scope>NUCLEOTIDE SEQUENCE [LARGE SCALE GENOMIC DNA]</scope>
    <source>
        <strain evidence="3">8CFCBH1</strain>
    </source>
</reference>
<proteinExistence type="predicted"/>
<keyword evidence="1" id="KW-0472">Membrane</keyword>
<accession>A0A6F8SN82</accession>
<evidence type="ECO:0000256" key="1">
    <source>
        <dbReference type="SAM" id="Phobius"/>
    </source>
</evidence>
<protein>
    <recommendedName>
        <fullName evidence="4">DUF4064 domain-containing protein</fullName>
    </recommendedName>
</protein>
<dbReference type="GO" id="GO:0009389">
    <property type="term" value="F:dimethyl sulfoxide reductase activity"/>
    <property type="evidence" value="ECO:0007669"/>
    <property type="project" value="TreeGrafter"/>
</dbReference>
<dbReference type="RefSeq" id="WP_173114332.1">
    <property type="nucleotide sequence ID" value="NZ_AP022829.1"/>
</dbReference>
<feature type="transmembrane region" description="Helical" evidence="1">
    <location>
        <begin position="6"/>
        <end position="29"/>
    </location>
</feature>
<sequence>MELQWPLILFTTLLAWAAGLFAAQCVWALRGKGARAQMPALITSAVLLVVGGIAVFFHLEHWERIFNGFGHLTSGITQELIAIVVLAVVMGVCFVYLRRGGDDAKVPAWLSAIGIVVAAVLIVVMGHSYMMASLPAWDSLLQIASLLGAACGFGPATMALICAVRDEASDLDAKANLIGQAVNVVLVVAYLVAMQATAGSYTAVEFWFDPTSPTMDITPDGSTAPFSGASAAWAVTAIVVAVAGLGSALAGRAKGDWKVWGAVGAACVLVSALALRAVFYMTGVSIYPFF</sequence>